<dbReference type="InterPro" id="IPR001296">
    <property type="entry name" value="Glyco_trans_1"/>
</dbReference>
<dbReference type="RefSeq" id="WP_117446088.1">
    <property type="nucleotide sequence ID" value="NZ_JBFBOW010000001.1"/>
</dbReference>
<dbReference type="Pfam" id="PF00534">
    <property type="entry name" value="Glycos_transf_1"/>
    <property type="match status" value="1"/>
</dbReference>
<dbReference type="Gene3D" id="3.40.50.2000">
    <property type="entry name" value="Glycogen Phosphorylase B"/>
    <property type="match status" value="2"/>
</dbReference>
<evidence type="ECO:0000259" key="2">
    <source>
        <dbReference type="Pfam" id="PF00534"/>
    </source>
</evidence>
<evidence type="ECO:0000313" key="3">
    <source>
        <dbReference type="EMBL" id="RGD76664.1"/>
    </source>
</evidence>
<evidence type="ECO:0000256" key="1">
    <source>
        <dbReference type="ARBA" id="ARBA00022679"/>
    </source>
</evidence>
<gene>
    <name evidence="3" type="ORF">DXC78_05470</name>
</gene>
<protein>
    <submittedName>
        <fullName evidence="3">Glycosyltransferase family 1 protein</fullName>
    </submittedName>
</protein>
<feature type="domain" description="Glycosyl transferase family 1" evidence="2">
    <location>
        <begin position="183"/>
        <end position="339"/>
    </location>
</feature>
<keyword evidence="1 3" id="KW-0808">Transferase</keyword>
<dbReference type="AlphaFoldDB" id="A0A3E3E637"/>
<organism evidence="3 4">
    <name type="scientific">Faecalicoccus pleomorphus</name>
    <dbReference type="NCBI Taxonomy" id="1323"/>
    <lineage>
        <taxon>Bacteria</taxon>
        <taxon>Bacillati</taxon>
        <taxon>Bacillota</taxon>
        <taxon>Erysipelotrichia</taxon>
        <taxon>Erysipelotrichales</taxon>
        <taxon>Erysipelotrichaceae</taxon>
        <taxon>Faecalicoccus</taxon>
    </lineage>
</organism>
<dbReference type="GO" id="GO:0016757">
    <property type="term" value="F:glycosyltransferase activity"/>
    <property type="evidence" value="ECO:0007669"/>
    <property type="project" value="InterPro"/>
</dbReference>
<sequence>MNKQLKILIDDGNQIKLGTGIGKLSLYLYNAIKKNGYDVSLVSQNTASSGRLKDRISYLCQINSTQYARKLEKYDVVLYTNYAMPYRKNGSTLYVAVIPDMVSFLYPNTLPVMYRYYNQMMIRNTVNKADLVFTISKTVEKEIVDKFPKVSERIRTTWLGLYDGVRPLEKYAQYENLRLEGIDKYDYFLFVSTVEKRKNVGLVLDAFIKFKQMYKNALDYKLVIVGRPGYGYEEFVEKADMSDYKEDIIFAGYTCDADCNRLYNRAKAFVFPTIYEGFGFAQIECMRCHLPIILSDIPTNREISRDYGEFFSLGDINTLVDKMAIFLNGKYDYETKNRIADEYIKDFQWSTIADQYMQYISEAEKRRIRVSTR</sequence>
<dbReference type="PANTHER" id="PTHR46401">
    <property type="entry name" value="GLYCOSYLTRANSFERASE WBBK-RELATED"/>
    <property type="match status" value="1"/>
</dbReference>
<dbReference type="SUPFAM" id="SSF53756">
    <property type="entry name" value="UDP-Glycosyltransferase/glycogen phosphorylase"/>
    <property type="match status" value="1"/>
</dbReference>
<reference evidence="3 4" key="1">
    <citation type="submission" date="2018-08" db="EMBL/GenBank/DDBJ databases">
        <title>A genome reference for cultivated species of the human gut microbiota.</title>
        <authorList>
            <person name="Zou Y."/>
            <person name="Xue W."/>
            <person name="Luo G."/>
        </authorList>
    </citation>
    <scope>NUCLEOTIDE SEQUENCE [LARGE SCALE GENOMIC DNA]</scope>
    <source>
        <strain evidence="3 4">TF08-11</strain>
    </source>
</reference>
<evidence type="ECO:0000313" key="4">
    <source>
        <dbReference type="Proteomes" id="UP000260721"/>
    </source>
</evidence>
<comment type="caution">
    <text evidence="3">The sequence shown here is derived from an EMBL/GenBank/DDBJ whole genome shotgun (WGS) entry which is preliminary data.</text>
</comment>
<dbReference type="CDD" id="cd03809">
    <property type="entry name" value="GT4_MtfB-like"/>
    <property type="match status" value="1"/>
</dbReference>
<accession>A0A3E3E637</accession>
<proteinExistence type="predicted"/>
<dbReference type="Proteomes" id="UP000260721">
    <property type="component" value="Unassembled WGS sequence"/>
</dbReference>
<name>A0A3E3E637_9FIRM</name>
<dbReference type="PANTHER" id="PTHR46401:SF2">
    <property type="entry name" value="GLYCOSYLTRANSFERASE WBBK-RELATED"/>
    <property type="match status" value="1"/>
</dbReference>
<dbReference type="EMBL" id="QUSK01000010">
    <property type="protein sequence ID" value="RGD76664.1"/>
    <property type="molecule type" value="Genomic_DNA"/>
</dbReference>